<evidence type="ECO:0000313" key="4">
    <source>
        <dbReference type="Proteomes" id="UP001237448"/>
    </source>
</evidence>
<dbReference type="PIRSF" id="PIRSF001235">
    <property type="entry name" value="Amidase_carbamoylase"/>
    <property type="match status" value="1"/>
</dbReference>
<reference evidence="3 4" key="1">
    <citation type="submission" date="2023-07" db="EMBL/GenBank/DDBJ databases">
        <title>Genomic Encyclopedia of Type Strains, Phase IV (KMG-IV): sequencing the most valuable type-strain genomes for metagenomic binning, comparative biology and taxonomic classification.</title>
        <authorList>
            <person name="Goeker M."/>
        </authorList>
    </citation>
    <scope>NUCLEOTIDE SEQUENCE [LARGE SCALE GENOMIC DNA]</scope>
    <source>
        <strain evidence="3 4">DSM 5896</strain>
    </source>
</reference>
<dbReference type="NCBIfam" id="TIGR01879">
    <property type="entry name" value="hydantase"/>
    <property type="match status" value="1"/>
</dbReference>
<dbReference type="Pfam" id="PF01546">
    <property type="entry name" value="Peptidase_M20"/>
    <property type="match status" value="1"/>
</dbReference>
<dbReference type="InterPro" id="IPR036264">
    <property type="entry name" value="Bact_exopeptidase_dim_dom"/>
</dbReference>
<dbReference type="Gene3D" id="3.40.630.10">
    <property type="entry name" value="Zn peptidases"/>
    <property type="match status" value="1"/>
</dbReference>
<evidence type="ECO:0000256" key="2">
    <source>
        <dbReference type="ARBA" id="ARBA00022801"/>
    </source>
</evidence>
<dbReference type="GO" id="GO:0050538">
    <property type="term" value="F:N-carbamoyl-L-amino-acid hydrolase activity"/>
    <property type="evidence" value="ECO:0007669"/>
    <property type="project" value="UniProtKB-EC"/>
</dbReference>
<keyword evidence="2 3" id="KW-0378">Hydrolase</keyword>
<dbReference type="Gene3D" id="3.30.70.360">
    <property type="match status" value="1"/>
</dbReference>
<dbReference type="InterPro" id="IPR010158">
    <property type="entry name" value="Amidase_Cbmase"/>
</dbReference>
<dbReference type="PANTHER" id="PTHR32494">
    <property type="entry name" value="ALLANTOATE DEIMINASE-RELATED"/>
    <property type="match status" value="1"/>
</dbReference>
<dbReference type="InterPro" id="IPR002933">
    <property type="entry name" value="Peptidase_M20"/>
</dbReference>
<dbReference type="EC" id="3.5.1.87" evidence="3"/>
<protein>
    <submittedName>
        <fullName evidence="3">N-carbamoyl-L-amino-acid hydrolase</fullName>
        <ecNumber evidence="3">3.5.1.87</ecNumber>
    </submittedName>
</protein>
<organism evidence="3 4">
    <name type="scientific">Labrys monachus</name>
    <dbReference type="NCBI Taxonomy" id="217067"/>
    <lineage>
        <taxon>Bacteria</taxon>
        <taxon>Pseudomonadati</taxon>
        <taxon>Pseudomonadota</taxon>
        <taxon>Alphaproteobacteria</taxon>
        <taxon>Hyphomicrobiales</taxon>
        <taxon>Xanthobacteraceae</taxon>
        <taxon>Labrys</taxon>
    </lineage>
</organism>
<dbReference type="PANTHER" id="PTHR32494:SF5">
    <property type="entry name" value="ALLANTOATE AMIDOHYDROLASE"/>
    <property type="match status" value="1"/>
</dbReference>
<dbReference type="Proteomes" id="UP001237448">
    <property type="component" value="Unassembled WGS sequence"/>
</dbReference>
<name>A0ABU0FH02_9HYPH</name>
<gene>
    <name evidence="3" type="ORF">J3R73_003669</name>
</gene>
<dbReference type="SUPFAM" id="SSF53187">
    <property type="entry name" value="Zn-dependent exopeptidases"/>
    <property type="match status" value="1"/>
</dbReference>
<sequence length="420" mass="44360">MTIAPQADIALATRLFAALEAMNETGPGMTRDAYGEGEERAHRLVRAEAEALGLSCATDAAGNLYMTLAGSDAALHPWIVGSHLDTVPHGGNFDGAAGVLAGLAAIAGLKRAGLAPRRTITVMAIRAEESTWFPVSYIGSRAAFGRLDAATLDLPRVDTGRSLAAHMAALGFDPEAVRAGQAHLRPGAIHGFIELHIEQGPRLEGEGVPVGLVTGITGSFRYRRGVCFGNYGHSGAVPRGHRQDAVMAFADLAMELDRRWAAMDAAGDQLTITFGEVATDPSMHAFSKVPGEVRFCLDVRSDRQDLLDRLHAILMETAGEIERRRGVRFAFGDRTGSTPALMDRRLRAAIEAAAQASGIPTLTMPSGAGHDAATFAHAGVPAAMIFIRNQNGSHNPDEAMRMEDFAAAATLLARVLGGEP</sequence>
<accession>A0ABU0FH02</accession>
<dbReference type="EMBL" id="JAUSVK010000001">
    <property type="protein sequence ID" value="MDQ0393877.1"/>
    <property type="molecule type" value="Genomic_DNA"/>
</dbReference>
<proteinExistence type="inferred from homology"/>
<comment type="caution">
    <text evidence="3">The sequence shown here is derived from an EMBL/GenBank/DDBJ whole genome shotgun (WGS) entry which is preliminary data.</text>
</comment>
<keyword evidence="4" id="KW-1185">Reference proteome</keyword>
<comment type="similarity">
    <text evidence="1">Belongs to the peptidase M20 family.</text>
</comment>
<dbReference type="SUPFAM" id="SSF55031">
    <property type="entry name" value="Bacterial exopeptidase dimerisation domain"/>
    <property type="match status" value="1"/>
</dbReference>
<dbReference type="RefSeq" id="WP_307429897.1">
    <property type="nucleotide sequence ID" value="NZ_JAUSVK010000001.1"/>
</dbReference>
<dbReference type="NCBIfam" id="NF009527">
    <property type="entry name" value="PRK12891.1"/>
    <property type="match status" value="1"/>
</dbReference>
<evidence type="ECO:0000313" key="3">
    <source>
        <dbReference type="EMBL" id="MDQ0393877.1"/>
    </source>
</evidence>
<evidence type="ECO:0000256" key="1">
    <source>
        <dbReference type="ARBA" id="ARBA00006153"/>
    </source>
</evidence>